<name>E8T3N0_THEA1</name>
<reference evidence="1" key="1">
    <citation type="submission" date="2011-01" db="EMBL/GenBank/DDBJ databases">
        <title>Complete sequence of chromosome of Thermovibrio ammonificans HB-1.</title>
        <authorList>
            <consortium name="US DOE Joint Genome Institute"/>
            <person name="Lucas S."/>
            <person name="Copeland A."/>
            <person name="Lapidus A."/>
            <person name="Cheng J.-F."/>
            <person name="Goodwin L."/>
            <person name="Pitluck S."/>
            <person name="Davenport K."/>
            <person name="Detter J.C."/>
            <person name="Han C."/>
            <person name="Tapia R."/>
            <person name="Land M."/>
            <person name="Hauser L."/>
            <person name="Kyrpides N."/>
            <person name="Ivanova N."/>
            <person name="Ovchinnikova G."/>
            <person name="Vetriani C."/>
            <person name="Woyke T."/>
        </authorList>
    </citation>
    <scope>NUCLEOTIDE SEQUENCE [LARGE SCALE GENOMIC DNA]</scope>
    <source>
        <strain evidence="1">HB-1</strain>
    </source>
</reference>
<evidence type="ECO:0000313" key="2">
    <source>
        <dbReference type="Proteomes" id="UP000006362"/>
    </source>
</evidence>
<dbReference type="SUPFAM" id="SSF52540">
    <property type="entry name" value="P-loop containing nucleoside triphosphate hydrolases"/>
    <property type="match status" value="1"/>
</dbReference>
<dbReference type="OrthoDB" id="8434746at2"/>
<dbReference type="STRING" id="648996.Theam_0188"/>
<dbReference type="RefSeq" id="WP_013536947.1">
    <property type="nucleotide sequence ID" value="NC_014926.1"/>
</dbReference>
<accession>E8T3N0</accession>
<protein>
    <submittedName>
        <fullName evidence="1">Uncharacterized protein</fullName>
    </submittedName>
</protein>
<sequence>MTRSTKSKRIIDLTIEGPKTFSSLDEVKESINGEIIKIALEKLNRIIENISDNSQNMPNNNSKTSKFTPNNLFINGKRGSGKTSILLTIKELLSKQPLNFDYSNLKNVEIAENLIDTSINTESLTFYFLSWLKQKLDENCFTDEPALLNRDKLLKHLSICLNKFPSSLPPRKLSKEDLLLEEIIDKSDIALRNELFKLIDLYIKERKVNAILMFVDDLDISFPPERLISLLTEIYMFLSHPKLIIISAGNYKNIQDIIFNYISKEFIKNEENARYYAKSFIEKIFSSNMVDIPTISWETLKNCKVKFHKGEDVITEEAKDFLQRLPILKVLNTGREEELYLPFFVRTLFSDISLRELYLILKGISNKISKLEQKEISSNTTLLYGFEDKISELCLSDIIQKVLGINLEIQTETRQTEKVGDKERHNEFLFILKEIDKILQEVQSLDKNYKTQKKNKYIGISLPFYAQKFTLIQLEEHLSNKFRNTKEKALFKLWFNEYLLFSNGISRGLLRLIFLETIRHFVELNEEPPVAARAVSEFINSWIDRRASFYELIKISESIYGFTPEIERYILTQIQFRKSEERIKKVIKVLFDDLEVPINTGKSKLTLRFLSRKPEGNENLSLLRTLNSFDNLLKHINSSIIFSINLKHKVTRNSYSDSLIFFISNFKDKILLSVKESSEDISVITRYLYMLQTYITLLDQIINILLKGEIKYEISWQIQEDINNIINENYDINKYLDNLDKYIKRLQSLSSPMSEFPVTHYVITGLEELKKEVENARELPREKKIKEIDHRKLNFNKHKIYITLYIGLLKVYSLATEKLKEIENAIKEHDDKEIPERIKNELLHGLKILKDILLKIKERAEQI</sequence>
<dbReference type="InterPro" id="IPR027417">
    <property type="entry name" value="P-loop_NTPase"/>
</dbReference>
<gene>
    <name evidence="1" type="ordered locus">Theam_0188</name>
</gene>
<organism evidence="1 2">
    <name type="scientific">Thermovibrio ammonificans (strain DSM 15698 / JCM 12110 / HB-1)</name>
    <dbReference type="NCBI Taxonomy" id="648996"/>
    <lineage>
        <taxon>Bacteria</taxon>
        <taxon>Pseudomonadati</taxon>
        <taxon>Aquificota</taxon>
        <taxon>Aquificia</taxon>
        <taxon>Desulfurobacteriales</taxon>
        <taxon>Desulfurobacteriaceae</taxon>
        <taxon>Thermovibrio</taxon>
    </lineage>
</organism>
<dbReference type="AlphaFoldDB" id="E8T3N0"/>
<proteinExistence type="predicted"/>
<dbReference type="EMBL" id="CP002444">
    <property type="protein sequence ID" value="ADU96161.1"/>
    <property type="molecule type" value="Genomic_DNA"/>
</dbReference>
<dbReference type="Proteomes" id="UP000006362">
    <property type="component" value="Chromosome"/>
</dbReference>
<keyword evidence="2" id="KW-1185">Reference proteome</keyword>
<dbReference type="HOGENOM" id="CLU_331736_0_0_0"/>
<evidence type="ECO:0000313" key="1">
    <source>
        <dbReference type="EMBL" id="ADU96161.1"/>
    </source>
</evidence>
<dbReference type="KEGG" id="tam:Theam_0188"/>